<dbReference type="NCBIfam" id="NF047658">
    <property type="entry name" value="HYC_CC_PP"/>
    <property type="match status" value="1"/>
</dbReference>
<reference evidence="2 3" key="1">
    <citation type="submission" date="2019-04" db="EMBL/GenBank/DDBJ databases">
        <title>Pedobacter sp. RP-3-15 sp. nov., isolated from Arctic soil.</title>
        <authorList>
            <person name="Dahal R.H."/>
            <person name="Kim D.-U."/>
        </authorList>
    </citation>
    <scope>NUCLEOTIDE SEQUENCE [LARGE SCALE GENOMIC DNA]</scope>
    <source>
        <strain evidence="2 3">RP-3-15</strain>
    </source>
</reference>
<sequence length="132" mass="14567">MKLQQKIAMCLCAFYLITAIGIGLNMHFCSGKLSSVRLAKPAKCGACKGEEKASKAHDCCKDSSIDVKVKDSHEAGFKVKLPQDFSLELFLGHLIRKSFSAVVSHIYHKVENKAPPLSAVLSLHIYNCIFRN</sequence>
<organism evidence="2 3">
    <name type="scientific">Pedobacter frigoris</name>
    <dbReference type="NCBI Taxonomy" id="2571272"/>
    <lineage>
        <taxon>Bacteria</taxon>
        <taxon>Pseudomonadati</taxon>
        <taxon>Bacteroidota</taxon>
        <taxon>Sphingobacteriia</taxon>
        <taxon>Sphingobacteriales</taxon>
        <taxon>Sphingobacteriaceae</taxon>
        <taxon>Pedobacter</taxon>
    </lineage>
</organism>
<keyword evidence="1" id="KW-0472">Membrane</keyword>
<dbReference type="RefSeq" id="WP_136836784.1">
    <property type="nucleotide sequence ID" value="NZ_SWBQ01000004.1"/>
</dbReference>
<dbReference type="InterPro" id="IPR058512">
    <property type="entry name" value="DUF8199"/>
</dbReference>
<comment type="caution">
    <text evidence="2">The sequence shown here is derived from an EMBL/GenBank/DDBJ whole genome shotgun (WGS) entry which is preliminary data.</text>
</comment>
<evidence type="ECO:0000313" key="2">
    <source>
        <dbReference type="EMBL" id="TKC04965.1"/>
    </source>
</evidence>
<keyword evidence="3" id="KW-1185">Reference proteome</keyword>
<dbReference type="AlphaFoldDB" id="A0A4U1CI49"/>
<dbReference type="Pfam" id="PF26622">
    <property type="entry name" value="DUF8199"/>
    <property type="match status" value="1"/>
</dbReference>
<gene>
    <name evidence="2" type="ORF">FA047_14440</name>
</gene>
<dbReference type="EMBL" id="SWBQ01000004">
    <property type="protein sequence ID" value="TKC04965.1"/>
    <property type="molecule type" value="Genomic_DNA"/>
</dbReference>
<feature type="transmembrane region" description="Helical" evidence="1">
    <location>
        <begin position="7"/>
        <end position="28"/>
    </location>
</feature>
<protein>
    <submittedName>
        <fullName evidence="2">Uncharacterized protein</fullName>
    </submittedName>
</protein>
<keyword evidence="1" id="KW-1133">Transmembrane helix</keyword>
<accession>A0A4U1CI49</accession>
<evidence type="ECO:0000256" key="1">
    <source>
        <dbReference type="SAM" id="Phobius"/>
    </source>
</evidence>
<dbReference type="OrthoDB" id="795045at2"/>
<keyword evidence="1" id="KW-0812">Transmembrane</keyword>
<name>A0A4U1CI49_9SPHI</name>
<evidence type="ECO:0000313" key="3">
    <source>
        <dbReference type="Proteomes" id="UP000307244"/>
    </source>
</evidence>
<proteinExistence type="predicted"/>
<dbReference type="Proteomes" id="UP000307244">
    <property type="component" value="Unassembled WGS sequence"/>
</dbReference>
<dbReference type="InterPro" id="IPR058060">
    <property type="entry name" value="HYC_CC_PP"/>
</dbReference>